<evidence type="ECO:0008006" key="5">
    <source>
        <dbReference type="Google" id="ProtNLM"/>
    </source>
</evidence>
<dbReference type="AlphaFoldDB" id="A0A2W4XYB6"/>
<reference evidence="4" key="1">
    <citation type="submission" date="2018-04" db="EMBL/GenBank/DDBJ databases">
        <authorList>
            <person name="Cornet L."/>
        </authorList>
    </citation>
    <scope>NUCLEOTIDE SEQUENCE [LARGE SCALE GENOMIC DNA]</scope>
</reference>
<name>A0A2W4XYB6_9CYAN</name>
<feature type="signal peptide" evidence="2">
    <location>
        <begin position="1"/>
        <end position="30"/>
    </location>
</feature>
<gene>
    <name evidence="3" type="ORF">DCF15_03805</name>
</gene>
<dbReference type="PROSITE" id="PS51257">
    <property type="entry name" value="PROKAR_LIPOPROTEIN"/>
    <property type="match status" value="1"/>
</dbReference>
<organism evidence="3 4">
    <name type="scientific">Phormidesmis priestleyi</name>
    <dbReference type="NCBI Taxonomy" id="268141"/>
    <lineage>
        <taxon>Bacteria</taxon>
        <taxon>Bacillati</taxon>
        <taxon>Cyanobacteriota</taxon>
        <taxon>Cyanophyceae</taxon>
        <taxon>Leptolyngbyales</taxon>
        <taxon>Leptolyngbyaceae</taxon>
        <taxon>Phormidesmis</taxon>
    </lineage>
</organism>
<proteinExistence type="predicted"/>
<sequence length="158" mass="16589">MKLNRSMVAVLASASLLVLTGCGSSGDTTAEVDPSPTSAESPVAETSEPAADTEAKQGGQVVEVGAYHLELVPELEADGTHVDLYLQQGDSHEPIPDAQVTAQVDLPDGTQQSLEMDYDAEGEHYVALLPSNAAGEYKVAILSDINGEKVNGRFSFSR</sequence>
<keyword evidence="2" id="KW-0732">Signal</keyword>
<reference evidence="3 4" key="2">
    <citation type="submission" date="2018-06" db="EMBL/GenBank/DDBJ databases">
        <title>Metagenomic assembly of (sub)arctic Cyanobacteria and their associated microbiome from non-axenic cultures.</title>
        <authorList>
            <person name="Baurain D."/>
        </authorList>
    </citation>
    <scope>NUCLEOTIDE SEQUENCE [LARGE SCALE GENOMIC DNA]</scope>
    <source>
        <strain evidence="3">ULC027bin1</strain>
    </source>
</reference>
<dbReference type="Proteomes" id="UP000249794">
    <property type="component" value="Unassembled WGS sequence"/>
</dbReference>
<dbReference type="EMBL" id="QBMP01000022">
    <property type="protein sequence ID" value="PZO59529.1"/>
    <property type="molecule type" value="Genomic_DNA"/>
</dbReference>
<comment type="caution">
    <text evidence="3">The sequence shown here is derived from an EMBL/GenBank/DDBJ whole genome shotgun (WGS) entry which is preliminary data.</text>
</comment>
<feature type="chain" id="PRO_5016073588" description="DUF4426 domain-containing protein" evidence="2">
    <location>
        <begin position="31"/>
        <end position="158"/>
    </location>
</feature>
<accession>A0A2W4XYB6</accession>
<protein>
    <recommendedName>
        <fullName evidence="5">DUF4426 domain-containing protein</fullName>
    </recommendedName>
</protein>
<evidence type="ECO:0000313" key="4">
    <source>
        <dbReference type="Proteomes" id="UP000249794"/>
    </source>
</evidence>
<feature type="region of interest" description="Disordered" evidence="1">
    <location>
        <begin position="25"/>
        <end position="58"/>
    </location>
</feature>
<evidence type="ECO:0000313" key="3">
    <source>
        <dbReference type="EMBL" id="PZO59529.1"/>
    </source>
</evidence>
<evidence type="ECO:0000256" key="2">
    <source>
        <dbReference type="SAM" id="SignalP"/>
    </source>
</evidence>
<evidence type="ECO:0000256" key="1">
    <source>
        <dbReference type="SAM" id="MobiDB-lite"/>
    </source>
</evidence>